<evidence type="ECO:0000313" key="3">
    <source>
        <dbReference type="EMBL" id="MDQ0256299.1"/>
    </source>
</evidence>
<dbReference type="Gene3D" id="3.90.226.10">
    <property type="entry name" value="2-enoyl-CoA Hydratase, Chain A, domain 1"/>
    <property type="match status" value="1"/>
</dbReference>
<evidence type="ECO:0000256" key="2">
    <source>
        <dbReference type="RuleBase" id="RU003707"/>
    </source>
</evidence>
<dbReference type="Gene3D" id="1.10.12.10">
    <property type="entry name" value="Lyase 2-enoyl-coa Hydratase, Chain A, domain 2"/>
    <property type="match status" value="1"/>
</dbReference>
<dbReference type="EC" id="5.3.3.18" evidence="3"/>
<gene>
    <name evidence="3" type="ORF">J2S74_003719</name>
</gene>
<dbReference type="InterPro" id="IPR029045">
    <property type="entry name" value="ClpP/crotonase-like_dom_sf"/>
</dbReference>
<evidence type="ECO:0000256" key="1">
    <source>
        <dbReference type="ARBA" id="ARBA00005254"/>
    </source>
</evidence>
<proteinExistence type="inferred from homology"/>
<organism evidence="3 4">
    <name type="scientific">Evansella vedderi</name>
    <dbReference type="NCBI Taxonomy" id="38282"/>
    <lineage>
        <taxon>Bacteria</taxon>
        <taxon>Bacillati</taxon>
        <taxon>Bacillota</taxon>
        <taxon>Bacilli</taxon>
        <taxon>Bacillales</taxon>
        <taxon>Bacillaceae</taxon>
        <taxon>Evansella</taxon>
    </lineage>
</organism>
<sequence>MDKKVELIIEDKVGTIILSNPEKGNAFDLEAAKQLFETALKVSQLTNLKVIVLKGAGKNFSFGGDLVSFQSQGENVSAYLKEVTLYLHQAICLLIKMEKPVVGVIRGVAAGAGLSLASICDIVVAAKTAKFTASYTKVGLTPDGSCTYLLPRLIGLRQTQKLLLLNPVIGATEAVNLGLITEAVNDETLEDESRKIIDSLVKNSVTALGRTKQLLNESFLENLESHLTLESNTISKQVGEPDGKEGVAAFIEKRTPVYN</sequence>
<comment type="similarity">
    <text evidence="1 2">Belongs to the enoyl-CoA hydratase/isomerase family.</text>
</comment>
<dbReference type="GO" id="GO:0016853">
    <property type="term" value="F:isomerase activity"/>
    <property type="evidence" value="ECO:0007669"/>
    <property type="project" value="UniProtKB-KW"/>
</dbReference>
<dbReference type="Pfam" id="PF00378">
    <property type="entry name" value="ECH_1"/>
    <property type="match status" value="1"/>
</dbReference>
<dbReference type="InterPro" id="IPR014748">
    <property type="entry name" value="Enoyl-CoA_hydra_C"/>
</dbReference>
<dbReference type="InterPro" id="IPR001753">
    <property type="entry name" value="Enoyl-CoA_hydra/iso"/>
</dbReference>
<dbReference type="PROSITE" id="PS00166">
    <property type="entry name" value="ENOYL_COA_HYDRATASE"/>
    <property type="match status" value="1"/>
</dbReference>
<dbReference type="PANTHER" id="PTHR42964">
    <property type="entry name" value="ENOYL-COA HYDRATASE"/>
    <property type="match status" value="1"/>
</dbReference>
<accession>A0ABT9ZZL8</accession>
<dbReference type="InterPro" id="IPR018376">
    <property type="entry name" value="Enoyl-CoA_hyd/isom_CS"/>
</dbReference>
<dbReference type="PANTHER" id="PTHR42964:SF1">
    <property type="entry name" value="POLYKETIDE BIOSYNTHESIS ENOYL-COA HYDRATASE PKSH-RELATED"/>
    <property type="match status" value="1"/>
</dbReference>
<dbReference type="SUPFAM" id="SSF52096">
    <property type="entry name" value="ClpP/crotonase"/>
    <property type="match status" value="1"/>
</dbReference>
<dbReference type="InterPro" id="IPR051683">
    <property type="entry name" value="Enoyl-CoA_Hydratase/Isomerase"/>
</dbReference>
<name>A0ABT9ZZL8_9BACI</name>
<dbReference type="EMBL" id="JAUSUG010000016">
    <property type="protein sequence ID" value="MDQ0256299.1"/>
    <property type="molecule type" value="Genomic_DNA"/>
</dbReference>
<keyword evidence="3" id="KW-0413">Isomerase</keyword>
<protein>
    <submittedName>
        <fullName evidence="3">2-(1,2-epoxy-1,2-dihydrophenyl)acetyl-CoA isomerase</fullName>
        <ecNumber evidence="3">5.3.3.18</ecNumber>
    </submittedName>
</protein>
<dbReference type="CDD" id="cd06558">
    <property type="entry name" value="crotonase-like"/>
    <property type="match status" value="1"/>
</dbReference>
<evidence type="ECO:0000313" key="4">
    <source>
        <dbReference type="Proteomes" id="UP001230005"/>
    </source>
</evidence>
<dbReference type="Proteomes" id="UP001230005">
    <property type="component" value="Unassembled WGS sequence"/>
</dbReference>
<reference evidence="3 4" key="1">
    <citation type="submission" date="2023-07" db="EMBL/GenBank/DDBJ databases">
        <title>Genomic Encyclopedia of Type Strains, Phase IV (KMG-IV): sequencing the most valuable type-strain genomes for metagenomic binning, comparative biology and taxonomic classification.</title>
        <authorList>
            <person name="Goeker M."/>
        </authorList>
    </citation>
    <scope>NUCLEOTIDE SEQUENCE [LARGE SCALE GENOMIC DNA]</scope>
    <source>
        <strain evidence="3 4">DSM 9768</strain>
    </source>
</reference>
<keyword evidence="4" id="KW-1185">Reference proteome</keyword>
<comment type="caution">
    <text evidence="3">The sequence shown here is derived from an EMBL/GenBank/DDBJ whole genome shotgun (WGS) entry which is preliminary data.</text>
</comment>
<dbReference type="RefSeq" id="WP_307328229.1">
    <property type="nucleotide sequence ID" value="NZ_JAUSUG010000016.1"/>
</dbReference>